<dbReference type="RefSeq" id="WP_197001864.1">
    <property type="nucleotide sequence ID" value="NZ_BONS01000023.1"/>
</dbReference>
<gene>
    <name evidence="1" type="ORF">IW245_000849</name>
</gene>
<comment type="caution">
    <text evidence="1">The sequence shown here is derived from an EMBL/GenBank/DDBJ whole genome shotgun (WGS) entry which is preliminary data.</text>
</comment>
<organism evidence="1 2">
    <name type="scientific">Longispora fulva</name>
    <dbReference type="NCBI Taxonomy" id="619741"/>
    <lineage>
        <taxon>Bacteria</taxon>
        <taxon>Bacillati</taxon>
        <taxon>Actinomycetota</taxon>
        <taxon>Actinomycetes</taxon>
        <taxon>Micromonosporales</taxon>
        <taxon>Micromonosporaceae</taxon>
        <taxon>Longispora</taxon>
    </lineage>
</organism>
<evidence type="ECO:0000313" key="1">
    <source>
        <dbReference type="EMBL" id="MBG6134655.1"/>
    </source>
</evidence>
<evidence type="ECO:0000313" key="2">
    <source>
        <dbReference type="Proteomes" id="UP000622552"/>
    </source>
</evidence>
<keyword evidence="2" id="KW-1185">Reference proteome</keyword>
<sequence length="132" mass="14788">MSDVFPHYEDLVELLMKGAGGIYLQEAATRLLARHGYWLRDREFLRFVVTYEDPPVAAGIRWKAAVDALDRGELEAGIEERSILRIAASLCTFYNISLRDVVEGIDAVNIKHVAESIMYADGYLNSIAEPIA</sequence>
<dbReference type="AlphaFoldDB" id="A0A8J7KE12"/>
<name>A0A8J7KE12_9ACTN</name>
<accession>A0A8J7KE12</accession>
<protein>
    <submittedName>
        <fullName evidence="1">Uncharacterized protein</fullName>
    </submittedName>
</protein>
<reference evidence="1" key="1">
    <citation type="submission" date="2020-11" db="EMBL/GenBank/DDBJ databases">
        <title>Sequencing the genomes of 1000 actinobacteria strains.</title>
        <authorList>
            <person name="Klenk H.-P."/>
        </authorList>
    </citation>
    <scope>NUCLEOTIDE SEQUENCE</scope>
    <source>
        <strain evidence="1">DSM 45356</strain>
    </source>
</reference>
<proteinExistence type="predicted"/>
<dbReference type="EMBL" id="JADOUF010000001">
    <property type="protein sequence ID" value="MBG6134655.1"/>
    <property type="molecule type" value="Genomic_DNA"/>
</dbReference>
<dbReference type="Proteomes" id="UP000622552">
    <property type="component" value="Unassembled WGS sequence"/>
</dbReference>